<sequence length="244" mass="28444">MNFELLDAWFGYQLSHMFERYTGRRDRLAALDIMQVRRMPRIVNVVPEIPEEDPVRGSLNYVTRAELSTVYDGLSNLLDYETYVPMRPHWEEQEIVRRPQIEIDRTCARGYNVVRLHVGNIPWTTHYIAGSDCGLILSDVILFHQAWAWLAAVGHIIGQTPLDDFLGYSIYNQLNRARHDMNFSNRGFGAKSFDIQYRQRRLRVMHNSVVVRWELEYDLESGAVAFDGSDSTLVHAQEYLYGKL</sequence>
<reference evidence="1" key="1">
    <citation type="journal article" date="2021" name="Proc. Natl. Acad. Sci. U.S.A.">
        <title>A Catalog of Tens of Thousands of Viruses from Human Metagenomes Reveals Hidden Associations with Chronic Diseases.</title>
        <authorList>
            <person name="Tisza M.J."/>
            <person name="Buck C.B."/>
        </authorList>
    </citation>
    <scope>NUCLEOTIDE SEQUENCE</scope>
    <source>
        <strain evidence="1">Ctu2j3</strain>
    </source>
</reference>
<evidence type="ECO:0000313" key="1">
    <source>
        <dbReference type="EMBL" id="DAF94191.1"/>
    </source>
</evidence>
<organism evidence="1">
    <name type="scientific">Myoviridae sp. ctu2j3</name>
    <dbReference type="NCBI Taxonomy" id="2825197"/>
    <lineage>
        <taxon>Viruses</taxon>
        <taxon>Duplodnaviria</taxon>
        <taxon>Heunggongvirae</taxon>
        <taxon>Uroviricota</taxon>
        <taxon>Caudoviricetes</taxon>
    </lineage>
</organism>
<protein>
    <submittedName>
        <fullName evidence="1">Uncharacterized protein</fullName>
    </submittedName>
</protein>
<proteinExistence type="predicted"/>
<name>A0A8S5UI94_9CAUD</name>
<dbReference type="EMBL" id="BK016090">
    <property type="protein sequence ID" value="DAF94191.1"/>
    <property type="molecule type" value="Genomic_DNA"/>
</dbReference>
<accession>A0A8S5UI94</accession>
<dbReference type="EMBL" id="BK016090">
    <property type="protein sequence ID" value="DAF94220.1"/>
    <property type="molecule type" value="Genomic_DNA"/>
</dbReference>